<dbReference type="InterPro" id="IPR011990">
    <property type="entry name" value="TPR-like_helical_dom_sf"/>
</dbReference>
<reference evidence="8" key="1">
    <citation type="submission" date="2023-03" db="EMBL/GenBank/DDBJ databases">
        <title>Andean soil-derived lignocellulolytic bacterial consortium as a source of novel taxa and putative plastic-active enzymes.</title>
        <authorList>
            <person name="Diaz-Garcia L."/>
            <person name="Chuvochina M."/>
            <person name="Feuerriegel G."/>
            <person name="Bunk B."/>
            <person name="Sproer C."/>
            <person name="Streit W.R."/>
            <person name="Rodriguez L.M."/>
            <person name="Overmann J."/>
            <person name="Jimenez D.J."/>
        </authorList>
    </citation>
    <scope>NUCLEOTIDE SEQUENCE</scope>
    <source>
        <strain evidence="8">MAG 7</strain>
    </source>
</reference>
<protein>
    <submittedName>
        <fullName evidence="8">RagB/SusD family nutrient uptake outer membrane protein</fullName>
    </submittedName>
</protein>
<feature type="domain" description="SusD-like N-terminal" evidence="7">
    <location>
        <begin position="59"/>
        <end position="226"/>
    </location>
</feature>
<dbReference type="Gene3D" id="1.25.40.390">
    <property type="match status" value="1"/>
</dbReference>
<evidence type="ECO:0000313" key="8">
    <source>
        <dbReference type="EMBL" id="WEK38264.1"/>
    </source>
</evidence>
<sequence length="457" mass="51052">MRPYTVIILCTFLLTNCKKWLDVGEPPTSTSAGTVFSTNEGADGAIANIYREFTIASAITNGPLSKLSALYADELAFSARNPDGPDTAFFYNRIQPDNKLLANFWTCLYGAIYKCNIGIEELTKNVQLYPKLRQQLLGEAHFVRAFSYFYLVNFFGEVPMVNTSDYRISSIEPPVSQRVLYAFMTDDLLKAEKLLPDTIPTYDSLYDGNTRAGRWAASALLARVLLYAGEFDKAAQKATEVIRSGQYRLETLTRVFSSQSRETIWQLQPAAGVGSTMEATYYLPLGASPPTFIITPGLLSSFSSGDQRKSQWLGLYRQGNQNLYYPAKFKIRKASLPTEYNIVQRLAELYLIRAEASCHTGLLYGPGSAAEDLSEIRKRSGLPAVAQGLSAAQLLVLVEQERKLEFFTEWGHRFLDLKRMRGRNNPEQSLADELLPLVKPNYDPGKALFPIPAGQLK</sequence>
<organism evidence="8 9">
    <name type="scientific">Candidatus Pseudobacter hemicellulosilyticus</name>
    <dbReference type="NCBI Taxonomy" id="3121375"/>
    <lineage>
        <taxon>Bacteria</taxon>
        <taxon>Pseudomonadati</taxon>
        <taxon>Bacteroidota</taxon>
        <taxon>Chitinophagia</taxon>
        <taxon>Chitinophagales</taxon>
        <taxon>Chitinophagaceae</taxon>
        <taxon>Pseudobacter</taxon>
    </lineage>
</organism>
<dbReference type="InterPro" id="IPR012944">
    <property type="entry name" value="SusD_RagB_dom"/>
</dbReference>
<dbReference type="AlphaFoldDB" id="A0AAJ5WXZ2"/>
<evidence type="ECO:0000313" key="9">
    <source>
        <dbReference type="Proteomes" id="UP001220610"/>
    </source>
</evidence>
<dbReference type="Pfam" id="PF07980">
    <property type="entry name" value="SusD_RagB"/>
    <property type="match status" value="1"/>
</dbReference>
<evidence type="ECO:0000256" key="2">
    <source>
        <dbReference type="ARBA" id="ARBA00006275"/>
    </source>
</evidence>
<dbReference type="InterPro" id="IPR033985">
    <property type="entry name" value="SusD-like_N"/>
</dbReference>
<comment type="similarity">
    <text evidence="2">Belongs to the SusD family.</text>
</comment>
<evidence type="ECO:0000256" key="1">
    <source>
        <dbReference type="ARBA" id="ARBA00004442"/>
    </source>
</evidence>
<feature type="domain" description="RagB/SusD" evidence="6">
    <location>
        <begin position="324"/>
        <end position="421"/>
    </location>
</feature>
<keyword evidence="3" id="KW-0732">Signal</keyword>
<evidence type="ECO:0000256" key="5">
    <source>
        <dbReference type="ARBA" id="ARBA00023237"/>
    </source>
</evidence>
<dbReference type="GO" id="GO:0009279">
    <property type="term" value="C:cell outer membrane"/>
    <property type="evidence" value="ECO:0007669"/>
    <property type="project" value="UniProtKB-SubCell"/>
</dbReference>
<keyword evidence="4" id="KW-0472">Membrane</keyword>
<dbReference type="Pfam" id="PF14322">
    <property type="entry name" value="SusD-like_3"/>
    <property type="match status" value="1"/>
</dbReference>
<dbReference type="Proteomes" id="UP001220610">
    <property type="component" value="Chromosome"/>
</dbReference>
<comment type="subcellular location">
    <subcellularLocation>
        <location evidence="1">Cell outer membrane</location>
    </subcellularLocation>
</comment>
<dbReference type="SUPFAM" id="SSF48452">
    <property type="entry name" value="TPR-like"/>
    <property type="match status" value="1"/>
</dbReference>
<evidence type="ECO:0000256" key="4">
    <source>
        <dbReference type="ARBA" id="ARBA00023136"/>
    </source>
</evidence>
<dbReference type="EMBL" id="CP119311">
    <property type="protein sequence ID" value="WEK38264.1"/>
    <property type="molecule type" value="Genomic_DNA"/>
</dbReference>
<evidence type="ECO:0000259" key="7">
    <source>
        <dbReference type="Pfam" id="PF14322"/>
    </source>
</evidence>
<evidence type="ECO:0000259" key="6">
    <source>
        <dbReference type="Pfam" id="PF07980"/>
    </source>
</evidence>
<accession>A0AAJ5WXZ2</accession>
<dbReference type="CDD" id="cd08977">
    <property type="entry name" value="SusD"/>
    <property type="match status" value="1"/>
</dbReference>
<gene>
    <name evidence="8" type="ORF">P0Y53_12220</name>
</gene>
<evidence type="ECO:0000256" key="3">
    <source>
        <dbReference type="ARBA" id="ARBA00022729"/>
    </source>
</evidence>
<keyword evidence="5" id="KW-0998">Cell outer membrane</keyword>
<proteinExistence type="inferred from homology"/>
<name>A0AAJ5WXZ2_9BACT</name>